<protein>
    <recommendedName>
        <fullName evidence="4">DUF4218 domain-containing protein</fullName>
    </recommendedName>
</protein>
<reference evidence="2" key="1">
    <citation type="submission" date="2022-08" db="EMBL/GenBank/DDBJ databases">
        <authorList>
            <consortium name="DOE Joint Genome Institute"/>
            <person name="Min B."/>
            <person name="Riley R."/>
            <person name="Sierra-Patev S."/>
            <person name="Naranjo-Ortiz M."/>
            <person name="Looney B."/>
            <person name="Konkel Z."/>
            <person name="Slot J.C."/>
            <person name="Sakamoto Y."/>
            <person name="Steenwyk J.L."/>
            <person name="Rokas A."/>
            <person name="Carro J."/>
            <person name="Camarero S."/>
            <person name="Ferreira P."/>
            <person name="Molpeceres G."/>
            <person name="Ruiz-Duenas F.J."/>
            <person name="Serrano A."/>
            <person name="Henrissat B."/>
            <person name="Drula E."/>
            <person name="Hughes K.W."/>
            <person name="Mata J.L."/>
            <person name="Ishikawa N.K."/>
            <person name="Vargas-Isla R."/>
            <person name="Ushijima S."/>
            <person name="Smith C.A."/>
            <person name="Ahrendt S."/>
            <person name="Andreopoulos W."/>
            <person name="He G."/>
            <person name="Labutti K."/>
            <person name="Lipzen A."/>
            <person name="Ng V."/>
            <person name="Sandor L."/>
            <person name="Barry K."/>
            <person name="Martinez A.T."/>
            <person name="Xiao Y."/>
            <person name="Gibbons J.G."/>
            <person name="Terashima K."/>
            <person name="Hibbett D.S."/>
            <person name="Grigoriev I.V."/>
        </authorList>
    </citation>
    <scope>NUCLEOTIDE SEQUENCE</scope>
    <source>
        <strain evidence="2">TFB7829</strain>
    </source>
</reference>
<name>A0AA38PPK5_9AGAR</name>
<comment type="caution">
    <text evidence="2">The sequence shown here is derived from an EMBL/GenBank/DDBJ whole genome shotgun (WGS) entry which is preliminary data.</text>
</comment>
<dbReference type="Proteomes" id="UP001163850">
    <property type="component" value="Unassembled WGS sequence"/>
</dbReference>
<evidence type="ECO:0000256" key="1">
    <source>
        <dbReference type="SAM" id="MobiDB-lite"/>
    </source>
</evidence>
<feature type="region of interest" description="Disordered" evidence="1">
    <location>
        <begin position="14"/>
        <end position="33"/>
    </location>
</feature>
<sequence>KTLAEIRNDMEQTRMPTAVARAPSRPGEASHGKFSADQWRTFCTINLPITLIRLWGSQPEDSRWYKMLVNFMHLVTAVRLANMRVMTEAAIAEVETHIQEYLLGLIGTVPGAGLYPHTHISPYQHMMLHFGSLLRRFGPVHSWRCFAFERLNYILQNFLTNNRFG</sequence>
<dbReference type="EMBL" id="MU802357">
    <property type="protein sequence ID" value="KAJ3979399.1"/>
    <property type="molecule type" value="Genomic_DNA"/>
</dbReference>
<gene>
    <name evidence="2" type="ORF">F5890DRAFT_1380357</name>
</gene>
<feature type="non-terminal residue" evidence="2">
    <location>
        <position position="1"/>
    </location>
</feature>
<accession>A0AA38PPK5</accession>
<evidence type="ECO:0000313" key="3">
    <source>
        <dbReference type="Proteomes" id="UP001163850"/>
    </source>
</evidence>
<organism evidence="2 3">
    <name type="scientific">Lentinula detonsa</name>
    <dbReference type="NCBI Taxonomy" id="2804962"/>
    <lineage>
        <taxon>Eukaryota</taxon>
        <taxon>Fungi</taxon>
        <taxon>Dikarya</taxon>
        <taxon>Basidiomycota</taxon>
        <taxon>Agaricomycotina</taxon>
        <taxon>Agaricomycetes</taxon>
        <taxon>Agaricomycetidae</taxon>
        <taxon>Agaricales</taxon>
        <taxon>Marasmiineae</taxon>
        <taxon>Omphalotaceae</taxon>
        <taxon>Lentinula</taxon>
    </lineage>
</organism>
<feature type="non-terminal residue" evidence="2">
    <location>
        <position position="165"/>
    </location>
</feature>
<dbReference type="AlphaFoldDB" id="A0AA38PPK5"/>
<dbReference type="PANTHER" id="PTHR46579:SF1">
    <property type="entry name" value="F5_8 TYPE C DOMAIN-CONTAINING PROTEIN"/>
    <property type="match status" value="1"/>
</dbReference>
<evidence type="ECO:0008006" key="4">
    <source>
        <dbReference type="Google" id="ProtNLM"/>
    </source>
</evidence>
<evidence type="ECO:0000313" key="2">
    <source>
        <dbReference type="EMBL" id="KAJ3979399.1"/>
    </source>
</evidence>
<dbReference type="PANTHER" id="PTHR46579">
    <property type="entry name" value="F5/8 TYPE C DOMAIN-CONTAINING PROTEIN-RELATED"/>
    <property type="match status" value="1"/>
</dbReference>
<proteinExistence type="predicted"/>